<keyword evidence="4" id="KW-0722">Serine protease inhibitor</keyword>
<evidence type="ECO:0000256" key="6">
    <source>
        <dbReference type="SAM" id="Coils"/>
    </source>
</evidence>
<dbReference type="Pfam" id="PF00014">
    <property type="entry name" value="Kunitz_BPTI"/>
    <property type="match status" value="1"/>
</dbReference>
<keyword evidence="3" id="KW-0646">Protease inhibitor</keyword>
<feature type="region of interest" description="Disordered" evidence="7">
    <location>
        <begin position="456"/>
        <end position="475"/>
    </location>
</feature>
<evidence type="ECO:0000313" key="11">
    <source>
        <dbReference type="Proteomes" id="UP001175271"/>
    </source>
</evidence>
<feature type="compositionally biased region" description="Acidic residues" evidence="7">
    <location>
        <begin position="584"/>
        <end position="604"/>
    </location>
</feature>
<feature type="signal peptide" evidence="8">
    <location>
        <begin position="1"/>
        <end position="21"/>
    </location>
</feature>
<feature type="compositionally biased region" description="Low complexity" evidence="7">
    <location>
        <begin position="533"/>
        <end position="573"/>
    </location>
</feature>
<evidence type="ECO:0000256" key="7">
    <source>
        <dbReference type="SAM" id="MobiDB-lite"/>
    </source>
</evidence>
<feature type="compositionally biased region" description="Basic and acidic residues" evidence="7">
    <location>
        <begin position="517"/>
        <end position="531"/>
    </location>
</feature>
<accession>A0AA39HTJ1</accession>
<protein>
    <recommendedName>
        <fullName evidence="9">BPTI/Kunitz inhibitor domain-containing protein</fullName>
    </recommendedName>
</protein>
<keyword evidence="11" id="KW-1185">Reference proteome</keyword>
<evidence type="ECO:0000256" key="2">
    <source>
        <dbReference type="ARBA" id="ARBA00022525"/>
    </source>
</evidence>
<dbReference type="Gene3D" id="4.10.410.10">
    <property type="entry name" value="Pancreatic trypsin inhibitor Kunitz domain"/>
    <property type="match status" value="1"/>
</dbReference>
<evidence type="ECO:0000256" key="4">
    <source>
        <dbReference type="ARBA" id="ARBA00022900"/>
    </source>
</evidence>
<proteinExistence type="predicted"/>
<dbReference type="Proteomes" id="UP001175271">
    <property type="component" value="Unassembled WGS sequence"/>
</dbReference>
<evidence type="ECO:0000256" key="8">
    <source>
        <dbReference type="SAM" id="SignalP"/>
    </source>
</evidence>
<gene>
    <name evidence="10" type="ORF">QR680_005504</name>
</gene>
<dbReference type="PROSITE" id="PS50279">
    <property type="entry name" value="BPTI_KUNITZ_2"/>
    <property type="match status" value="1"/>
</dbReference>
<comment type="subcellular location">
    <subcellularLocation>
        <location evidence="1">Secreted</location>
    </subcellularLocation>
</comment>
<reference evidence="10" key="1">
    <citation type="submission" date="2023-06" db="EMBL/GenBank/DDBJ databases">
        <title>Genomic analysis of the entomopathogenic nematode Steinernema hermaphroditum.</title>
        <authorList>
            <person name="Schwarz E.M."/>
            <person name="Heppert J.K."/>
            <person name="Baniya A."/>
            <person name="Schwartz H.T."/>
            <person name="Tan C.-H."/>
            <person name="Antoshechkin I."/>
            <person name="Sternberg P.W."/>
            <person name="Goodrich-Blair H."/>
            <person name="Dillman A.R."/>
        </authorList>
    </citation>
    <scope>NUCLEOTIDE SEQUENCE</scope>
    <source>
        <strain evidence="10">PS9179</strain>
        <tissue evidence="10">Whole animal</tissue>
    </source>
</reference>
<dbReference type="GO" id="GO:0005615">
    <property type="term" value="C:extracellular space"/>
    <property type="evidence" value="ECO:0007669"/>
    <property type="project" value="TreeGrafter"/>
</dbReference>
<dbReference type="PANTHER" id="PTHR10083:SF381">
    <property type="entry name" value="BPTI_KUNITZ INHIBITOR DOMAIN-CONTAINING PROTEIN"/>
    <property type="match status" value="1"/>
</dbReference>
<feature type="domain" description="BPTI/Kunitz inhibitor" evidence="9">
    <location>
        <begin position="97"/>
        <end position="147"/>
    </location>
</feature>
<dbReference type="InterPro" id="IPR050098">
    <property type="entry name" value="TFPI/VKTCI-like"/>
</dbReference>
<name>A0AA39HTJ1_9BILA</name>
<dbReference type="EMBL" id="JAUCMV010000003">
    <property type="protein sequence ID" value="KAK0411134.1"/>
    <property type="molecule type" value="Genomic_DNA"/>
</dbReference>
<comment type="caution">
    <text evidence="10">The sequence shown here is derived from an EMBL/GenBank/DDBJ whole genome shotgun (WGS) entry which is preliminary data.</text>
</comment>
<dbReference type="GO" id="GO:0004867">
    <property type="term" value="F:serine-type endopeptidase inhibitor activity"/>
    <property type="evidence" value="ECO:0007669"/>
    <property type="project" value="UniProtKB-KW"/>
</dbReference>
<dbReference type="SMART" id="SM00131">
    <property type="entry name" value="KU"/>
    <property type="match status" value="1"/>
</dbReference>
<organism evidence="10 11">
    <name type="scientific">Steinernema hermaphroditum</name>
    <dbReference type="NCBI Taxonomy" id="289476"/>
    <lineage>
        <taxon>Eukaryota</taxon>
        <taxon>Metazoa</taxon>
        <taxon>Ecdysozoa</taxon>
        <taxon>Nematoda</taxon>
        <taxon>Chromadorea</taxon>
        <taxon>Rhabditida</taxon>
        <taxon>Tylenchina</taxon>
        <taxon>Panagrolaimomorpha</taxon>
        <taxon>Strongyloidoidea</taxon>
        <taxon>Steinernematidae</taxon>
        <taxon>Steinernema</taxon>
    </lineage>
</organism>
<keyword evidence="2" id="KW-0964">Secreted</keyword>
<evidence type="ECO:0000256" key="1">
    <source>
        <dbReference type="ARBA" id="ARBA00004613"/>
    </source>
</evidence>
<keyword evidence="8" id="KW-0732">Signal</keyword>
<feature type="coiled-coil region" evidence="6">
    <location>
        <begin position="160"/>
        <end position="195"/>
    </location>
</feature>
<evidence type="ECO:0000256" key="5">
    <source>
        <dbReference type="ARBA" id="ARBA00023157"/>
    </source>
</evidence>
<dbReference type="CDD" id="cd00109">
    <property type="entry name" value="Kunitz-type"/>
    <property type="match status" value="1"/>
</dbReference>
<evidence type="ECO:0000313" key="10">
    <source>
        <dbReference type="EMBL" id="KAK0411134.1"/>
    </source>
</evidence>
<dbReference type="AlphaFoldDB" id="A0AA39HTJ1"/>
<evidence type="ECO:0000256" key="3">
    <source>
        <dbReference type="ARBA" id="ARBA00022690"/>
    </source>
</evidence>
<dbReference type="PANTHER" id="PTHR10083">
    <property type="entry name" value="KUNITZ-TYPE PROTEASE INHIBITOR-RELATED"/>
    <property type="match status" value="1"/>
</dbReference>
<dbReference type="SUPFAM" id="SSF57362">
    <property type="entry name" value="BPTI-like"/>
    <property type="match status" value="1"/>
</dbReference>
<keyword evidence="5" id="KW-1015">Disulfide bond</keyword>
<dbReference type="InterPro" id="IPR002223">
    <property type="entry name" value="Kunitz_BPTI"/>
</dbReference>
<evidence type="ECO:0000259" key="9">
    <source>
        <dbReference type="PROSITE" id="PS50279"/>
    </source>
</evidence>
<dbReference type="InterPro" id="IPR036880">
    <property type="entry name" value="Kunitz_BPTI_sf"/>
</dbReference>
<feature type="region of interest" description="Disordered" evidence="7">
    <location>
        <begin position="517"/>
        <end position="604"/>
    </location>
</feature>
<feature type="chain" id="PRO_5041439352" description="BPTI/Kunitz inhibitor domain-containing protein" evidence="8">
    <location>
        <begin position="22"/>
        <end position="645"/>
    </location>
</feature>
<keyword evidence="6" id="KW-0175">Coiled coil</keyword>
<sequence length="645" mass="73848">MQKTILWAVVGALLVGGSTEAQQLHRNPRCNHDPDRGTCKEQFVIKYHYDRAEGMRTASTRPKASIRQFFNKQLASLECSATCPYEEPVESTPRHRCFQPHDPGNCFADIERWYFDPAKKRCVCSWWSGCGGNSNRYYSYPHCMEVCGQFAIEAPEGTIEADAELERQKKEQLKARQREQRLAAAENERQRFAAHAPETSHYGQIRLLPGDVVPVLRRVAGTRQHHVQQPIYAAPRRVTPRPFNAEEYRRKKKLWKKDMARRMKLLQTQHPLPPSGNAFQQQIDDQRNVVTYSQQQHIVSRVPSQGRYFVVSRRTLEDLNRHRAPDQRVAPVDVFLNPPKRRNPGVFGGWARSEAEREANHVVPAAPARRPAMNITKTAEAMPEEQLVSTTQTIAAQHNMSMFRPVNQILNFDDYEYADDEDFEEADSPRPGIEEAAGHSAENKHVEAATTVGANTIEEEKTVEEPKSEEDEKDSVDIVAETGADSSSDARGVDHFTRLRLEKQAQRQRMREMIHKQQMEEHRRRVQEQKELPTTTAITTTTTTTSPALTTTTTTRAEPTTTPPTTTTTTTTPMPTPAKPSLWAEEDSEEQDEEEEEEEDEWDDLFFWKPGFKSGHREVPEKVTDKIADGIEITIHNTAHRRRRR</sequence>